<feature type="chain" id="PRO_5037110300" evidence="1">
    <location>
        <begin position="25"/>
        <end position="122"/>
    </location>
</feature>
<sequence length="122" mass="13563">MTKKIIITIISCFILSTLSVTVFAQDIKTRMKERLPIINALKSDGIIGENNKGFLEFIGGKQDRAEVVKAENTDRAAVYEAIAKQQNTTSELVGKRRALQIVSEVARPGEWVQDSGGKWIKK</sequence>
<dbReference type="RefSeq" id="WP_207688476.1">
    <property type="nucleotide sequence ID" value="NZ_CP061799.1"/>
</dbReference>
<keyword evidence="1" id="KW-0732">Signal</keyword>
<dbReference type="AlphaFoldDB" id="A0A975GIN8"/>
<keyword evidence="3" id="KW-1185">Reference proteome</keyword>
<reference evidence="2" key="1">
    <citation type="journal article" date="2021" name="Microb. Physiol.">
        <title>Proteogenomic Insights into the Physiology of Marine, Sulfate-Reducing, Filamentous Desulfonema limicola and Desulfonema magnum.</title>
        <authorList>
            <person name="Schnaars V."/>
            <person name="Wohlbrand L."/>
            <person name="Scheve S."/>
            <person name="Hinrichs C."/>
            <person name="Reinhardt R."/>
            <person name="Rabus R."/>
        </authorList>
    </citation>
    <scope>NUCLEOTIDE SEQUENCE</scope>
    <source>
        <strain evidence="2">5ac10</strain>
    </source>
</reference>
<dbReference type="EMBL" id="CP061799">
    <property type="protein sequence ID" value="QTA82559.1"/>
    <property type="molecule type" value="Genomic_DNA"/>
</dbReference>
<feature type="signal peptide" evidence="1">
    <location>
        <begin position="1"/>
        <end position="24"/>
    </location>
</feature>
<dbReference type="KEGG" id="dli:dnl_49360"/>
<evidence type="ECO:0000313" key="2">
    <source>
        <dbReference type="EMBL" id="QTA82559.1"/>
    </source>
</evidence>
<accession>A0A975GIN8</accession>
<gene>
    <name evidence="2" type="ORF">dnl_49360</name>
</gene>
<organism evidence="2 3">
    <name type="scientific">Desulfonema limicola</name>
    <dbReference type="NCBI Taxonomy" id="45656"/>
    <lineage>
        <taxon>Bacteria</taxon>
        <taxon>Pseudomonadati</taxon>
        <taxon>Thermodesulfobacteriota</taxon>
        <taxon>Desulfobacteria</taxon>
        <taxon>Desulfobacterales</taxon>
        <taxon>Desulfococcaceae</taxon>
        <taxon>Desulfonema</taxon>
    </lineage>
</organism>
<name>A0A975GIN8_9BACT</name>
<evidence type="ECO:0000313" key="3">
    <source>
        <dbReference type="Proteomes" id="UP000663720"/>
    </source>
</evidence>
<dbReference type="InterPro" id="IPR008309">
    <property type="entry name" value="YdbL"/>
</dbReference>
<dbReference type="Proteomes" id="UP000663720">
    <property type="component" value="Chromosome"/>
</dbReference>
<dbReference type="Pfam" id="PF07027">
    <property type="entry name" value="DUF1318"/>
    <property type="match status" value="1"/>
</dbReference>
<proteinExistence type="predicted"/>
<protein>
    <submittedName>
        <fullName evidence="2">DUF1318</fullName>
    </submittedName>
</protein>
<evidence type="ECO:0000256" key="1">
    <source>
        <dbReference type="SAM" id="SignalP"/>
    </source>
</evidence>